<proteinExistence type="predicted"/>
<dbReference type="OrthoDB" id="2615105at2759"/>
<protein>
    <submittedName>
        <fullName evidence="1">Uncharacterized protein</fullName>
    </submittedName>
</protein>
<comment type="caution">
    <text evidence="1">The sequence shown here is derived from an EMBL/GenBank/DDBJ whole genome shotgun (WGS) entry which is preliminary data.</text>
</comment>
<dbReference type="Gene3D" id="2.130.10.10">
    <property type="entry name" value="YVTN repeat-like/Quinoprotein amine dehydrogenase"/>
    <property type="match status" value="1"/>
</dbReference>
<sequence length="162" mass="18040">MEPELSLGSRDTTVRSGMHNCLQLESPQGTADLSKSVAFSPDGTRIVADSRDNTLRIMHPTTGISVEKLINSSHHPFDPIASMSLFSTTIGGNGTFQSTNQLGQVSFQVFCTIHIRRFPPIGWIRFPNIPFPLLWVPLLSVSYFGPTNNLYYLKRGIYRVVI</sequence>
<gene>
    <name evidence="1" type="ORF">D9757_011891</name>
</gene>
<dbReference type="Proteomes" id="UP000518752">
    <property type="component" value="Unassembled WGS sequence"/>
</dbReference>
<dbReference type="InterPro" id="IPR011044">
    <property type="entry name" value="Quino_amine_DH_bsu"/>
</dbReference>
<dbReference type="AlphaFoldDB" id="A0A8H5GKF3"/>
<dbReference type="EMBL" id="JAACJN010000151">
    <property type="protein sequence ID" value="KAF5366643.1"/>
    <property type="molecule type" value="Genomic_DNA"/>
</dbReference>
<reference evidence="1 2" key="1">
    <citation type="journal article" date="2020" name="ISME J.">
        <title>Uncovering the hidden diversity of litter-decomposition mechanisms in mushroom-forming fungi.</title>
        <authorList>
            <person name="Floudas D."/>
            <person name="Bentzer J."/>
            <person name="Ahren D."/>
            <person name="Johansson T."/>
            <person name="Persson P."/>
            <person name="Tunlid A."/>
        </authorList>
    </citation>
    <scope>NUCLEOTIDE SEQUENCE [LARGE SCALE GENOMIC DNA]</scope>
    <source>
        <strain evidence="1 2">CBS 406.79</strain>
    </source>
</reference>
<keyword evidence="2" id="KW-1185">Reference proteome</keyword>
<name>A0A8H5GKF3_9AGAR</name>
<evidence type="ECO:0000313" key="1">
    <source>
        <dbReference type="EMBL" id="KAF5366643.1"/>
    </source>
</evidence>
<accession>A0A8H5GKF3</accession>
<organism evidence="1 2">
    <name type="scientific">Collybiopsis confluens</name>
    <dbReference type="NCBI Taxonomy" id="2823264"/>
    <lineage>
        <taxon>Eukaryota</taxon>
        <taxon>Fungi</taxon>
        <taxon>Dikarya</taxon>
        <taxon>Basidiomycota</taxon>
        <taxon>Agaricomycotina</taxon>
        <taxon>Agaricomycetes</taxon>
        <taxon>Agaricomycetidae</taxon>
        <taxon>Agaricales</taxon>
        <taxon>Marasmiineae</taxon>
        <taxon>Omphalotaceae</taxon>
        <taxon>Collybiopsis</taxon>
    </lineage>
</organism>
<dbReference type="SUPFAM" id="SSF50969">
    <property type="entry name" value="YVTN repeat-like/Quinoprotein amine dehydrogenase"/>
    <property type="match status" value="1"/>
</dbReference>
<evidence type="ECO:0000313" key="2">
    <source>
        <dbReference type="Proteomes" id="UP000518752"/>
    </source>
</evidence>
<dbReference type="InterPro" id="IPR015943">
    <property type="entry name" value="WD40/YVTN_repeat-like_dom_sf"/>
</dbReference>